<gene>
    <name evidence="8" type="ORF">F3W81_03980</name>
</gene>
<dbReference type="InterPro" id="IPR050090">
    <property type="entry name" value="Tyrosine_recombinase_XerCD"/>
</dbReference>
<dbReference type="PANTHER" id="PTHR30349">
    <property type="entry name" value="PHAGE INTEGRASE-RELATED"/>
    <property type="match status" value="1"/>
</dbReference>
<dbReference type="AlphaFoldDB" id="A0A7L9WK19"/>
<dbReference type="GO" id="GO:0015074">
    <property type="term" value="P:DNA integration"/>
    <property type="evidence" value="ECO:0007669"/>
    <property type="project" value="UniProtKB-KW"/>
</dbReference>
<keyword evidence="2" id="KW-0229">DNA integration</keyword>
<organism evidence="8 9">
    <name type="scientific">Pseudooceanicola spongiae</name>
    <dbReference type="NCBI Taxonomy" id="2613965"/>
    <lineage>
        <taxon>Bacteria</taxon>
        <taxon>Pseudomonadati</taxon>
        <taxon>Pseudomonadota</taxon>
        <taxon>Alphaproteobacteria</taxon>
        <taxon>Rhodobacterales</taxon>
        <taxon>Paracoccaceae</taxon>
        <taxon>Pseudooceanicola</taxon>
    </lineage>
</organism>
<feature type="domain" description="Core-binding (CB)" evidence="7">
    <location>
        <begin position="235"/>
        <end position="347"/>
    </location>
</feature>
<accession>A0A7L9WK19</accession>
<dbReference type="CDD" id="cd01184">
    <property type="entry name" value="INT_C_like_1"/>
    <property type="match status" value="1"/>
</dbReference>
<sequence length="586" mass="66063">MKGQPHLTKRGNVYQWRRLIHRQSTRIAHIRLSLRTTDFRIAVMLSRKITAESDSIMDQVNAKEMTAEDARKWLSRVVQVEHEKIEQLQLLRRVDSLSPADDARHDAAMAAAWKHVAETALNDPGHSISDDLIKSNVELIRRDLASEARRRIICRDYRDLTGHEGTIAALDYAKIANLWISGKRAAWERHPDALHAIEEVADTLAKNVTSFLEVSEPPSPKAENPAPVEDTGLDPSITAVVERMNAIKREDGIEEKTLRQYQSFASLFTLLTGIQKVSEIRQSHVTSFRSAVYQIPKSWGKSPKDSTASREQIMAKAATLPAEKVGLSVGTINRHLEHLGQIAEWADGEGIAVDRRLNPGKLKRKETVRARDKRDAFSEEQLVTLFDSPVWKGSYSERFQTRSGPKIYRNGIFWCPLIGAVTGARREEIAGLAPSDIIDVDGIMCFSIEDSEIRRVKNLSSVRLVPIHSSLINLGFLEHVAKARSSKKRYLFPDLSQQSKGNLGRKVGRRMRDIVDETLGLDGAKLTFHSLRHYVQNALENCEVDEGIVRDLVGHEGKDTHERVYRKASPMAKLRDAIELLRGFPE</sequence>
<evidence type="ECO:0000256" key="4">
    <source>
        <dbReference type="ARBA" id="ARBA00023172"/>
    </source>
</evidence>
<dbReference type="Pfam" id="PF00589">
    <property type="entry name" value="Phage_integrase"/>
    <property type="match status" value="1"/>
</dbReference>
<evidence type="ECO:0000313" key="8">
    <source>
        <dbReference type="EMBL" id="QOL80057.1"/>
    </source>
</evidence>
<evidence type="ECO:0000256" key="6">
    <source>
        <dbReference type="SAM" id="MobiDB-lite"/>
    </source>
</evidence>
<dbReference type="InterPro" id="IPR011010">
    <property type="entry name" value="DNA_brk_join_enz"/>
</dbReference>
<evidence type="ECO:0000256" key="5">
    <source>
        <dbReference type="PROSITE-ProRule" id="PRU01248"/>
    </source>
</evidence>
<dbReference type="EMBL" id="CP045201">
    <property type="protein sequence ID" value="QOL80057.1"/>
    <property type="molecule type" value="Genomic_DNA"/>
</dbReference>
<dbReference type="GO" id="GO:0003677">
    <property type="term" value="F:DNA binding"/>
    <property type="evidence" value="ECO:0007669"/>
    <property type="project" value="UniProtKB-UniRule"/>
</dbReference>
<dbReference type="SUPFAM" id="SSF56349">
    <property type="entry name" value="DNA breaking-rejoining enzymes"/>
    <property type="match status" value="1"/>
</dbReference>
<dbReference type="PANTHER" id="PTHR30349:SF41">
    <property type="entry name" value="INTEGRASE_RECOMBINASE PROTEIN MJ0367-RELATED"/>
    <property type="match status" value="1"/>
</dbReference>
<keyword evidence="3 5" id="KW-0238">DNA-binding</keyword>
<dbReference type="Proteomes" id="UP000594118">
    <property type="component" value="Chromosome"/>
</dbReference>
<dbReference type="PROSITE" id="PS51900">
    <property type="entry name" value="CB"/>
    <property type="match status" value="1"/>
</dbReference>
<dbReference type="InterPro" id="IPR013762">
    <property type="entry name" value="Integrase-like_cat_sf"/>
</dbReference>
<name>A0A7L9WK19_9RHOB</name>
<keyword evidence="4" id="KW-0233">DNA recombination</keyword>
<evidence type="ECO:0000259" key="7">
    <source>
        <dbReference type="PROSITE" id="PS51900"/>
    </source>
</evidence>
<evidence type="ECO:0000313" key="9">
    <source>
        <dbReference type="Proteomes" id="UP000594118"/>
    </source>
</evidence>
<evidence type="ECO:0000256" key="2">
    <source>
        <dbReference type="ARBA" id="ARBA00022908"/>
    </source>
</evidence>
<reference evidence="8 9" key="1">
    <citation type="submission" date="2019-10" db="EMBL/GenBank/DDBJ databases">
        <title>Pseudopuniceibacterium sp. HQ09 islated from Antarctica.</title>
        <authorList>
            <person name="Liao L."/>
            <person name="Su S."/>
            <person name="Chen B."/>
            <person name="Yu Y."/>
        </authorList>
    </citation>
    <scope>NUCLEOTIDE SEQUENCE [LARGE SCALE GENOMIC DNA]</scope>
    <source>
        <strain evidence="8 9">HQ09</strain>
    </source>
</reference>
<evidence type="ECO:0000256" key="3">
    <source>
        <dbReference type="ARBA" id="ARBA00023125"/>
    </source>
</evidence>
<keyword evidence="9" id="KW-1185">Reference proteome</keyword>
<dbReference type="InterPro" id="IPR044068">
    <property type="entry name" value="CB"/>
</dbReference>
<feature type="region of interest" description="Disordered" evidence="6">
    <location>
        <begin position="213"/>
        <end position="233"/>
    </location>
</feature>
<dbReference type="Gene3D" id="1.10.443.10">
    <property type="entry name" value="Intergrase catalytic core"/>
    <property type="match status" value="1"/>
</dbReference>
<dbReference type="GO" id="GO:0006310">
    <property type="term" value="P:DNA recombination"/>
    <property type="evidence" value="ECO:0007669"/>
    <property type="project" value="UniProtKB-KW"/>
</dbReference>
<dbReference type="KEGG" id="pshq:F3W81_03980"/>
<proteinExistence type="inferred from homology"/>
<dbReference type="InterPro" id="IPR002104">
    <property type="entry name" value="Integrase_catalytic"/>
</dbReference>
<comment type="similarity">
    <text evidence="1">Belongs to the 'phage' integrase family.</text>
</comment>
<evidence type="ECO:0000256" key="1">
    <source>
        <dbReference type="ARBA" id="ARBA00008857"/>
    </source>
</evidence>
<protein>
    <submittedName>
        <fullName evidence="8">Tyrosine-type recombinase/integrase</fullName>
    </submittedName>
</protein>